<organism evidence="12 13">
    <name type="scientific">Peptococcus niger</name>
    <dbReference type="NCBI Taxonomy" id="2741"/>
    <lineage>
        <taxon>Bacteria</taxon>
        <taxon>Bacillati</taxon>
        <taxon>Bacillota</taxon>
        <taxon>Clostridia</taxon>
        <taxon>Eubacteriales</taxon>
        <taxon>Peptococcaceae</taxon>
        <taxon>Peptococcus</taxon>
    </lineage>
</organism>
<evidence type="ECO:0000256" key="7">
    <source>
        <dbReference type="ARBA" id="ARBA00022840"/>
    </source>
</evidence>
<dbReference type="EMBL" id="FNAF01000013">
    <property type="protein sequence ID" value="SDE01619.1"/>
    <property type="molecule type" value="Genomic_DNA"/>
</dbReference>
<proteinExistence type="inferred from homology"/>
<dbReference type="AlphaFoldDB" id="A0A1G6ZG82"/>
<keyword evidence="6 9" id="KW-0418">Kinase</keyword>
<dbReference type="EC" id="2.7.1.148" evidence="2 9"/>
<comment type="similarity">
    <text evidence="1 9">Belongs to the GHMP kinase family. IspE subfamily.</text>
</comment>
<keyword evidence="4 9" id="KW-0808">Transferase</keyword>
<keyword evidence="13" id="KW-1185">Reference proteome</keyword>
<dbReference type="UniPathway" id="UPA00056">
    <property type="reaction ID" value="UER00094"/>
</dbReference>
<dbReference type="Gene3D" id="3.30.230.10">
    <property type="match status" value="1"/>
</dbReference>
<dbReference type="PIRSF" id="PIRSF010376">
    <property type="entry name" value="IspE"/>
    <property type="match status" value="1"/>
</dbReference>
<evidence type="ECO:0000313" key="13">
    <source>
        <dbReference type="Proteomes" id="UP000198995"/>
    </source>
</evidence>
<dbReference type="InterPro" id="IPR013750">
    <property type="entry name" value="GHMP_kinase_C_dom"/>
</dbReference>
<dbReference type="InterPro" id="IPR006204">
    <property type="entry name" value="GHMP_kinase_N_dom"/>
</dbReference>
<evidence type="ECO:0000256" key="1">
    <source>
        <dbReference type="ARBA" id="ARBA00009684"/>
    </source>
</evidence>
<dbReference type="SUPFAM" id="SSF54211">
    <property type="entry name" value="Ribosomal protein S5 domain 2-like"/>
    <property type="match status" value="1"/>
</dbReference>
<keyword evidence="5 9" id="KW-0547">Nucleotide-binding</keyword>
<evidence type="ECO:0000256" key="9">
    <source>
        <dbReference type="HAMAP-Rule" id="MF_00061"/>
    </source>
</evidence>
<evidence type="ECO:0000313" key="12">
    <source>
        <dbReference type="EMBL" id="SDE01619.1"/>
    </source>
</evidence>
<evidence type="ECO:0000256" key="4">
    <source>
        <dbReference type="ARBA" id="ARBA00022679"/>
    </source>
</evidence>
<evidence type="ECO:0000256" key="8">
    <source>
        <dbReference type="ARBA" id="ARBA00032554"/>
    </source>
</evidence>
<dbReference type="HAMAP" id="MF_00061">
    <property type="entry name" value="IspE"/>
    <property type="match status" value="1"/>
</dbReference>
<sequence length="294" mass="32103">MEVQVAAFGKINLLLEVLGQRPDGYHAVNMIMQGVRLSDRIHVAEAHANHIFTNSPYVPNNASNLALKAALLMQAKLELPPVTIKVEKRIPVSAGMAGGSTDAAAVILALNALFRLNLPQQTLMTYAAEIGSDVPFCLSCGTALATGRGELIEPLPLLQPFHLVLIKANFGVSTAKVYQAYSSPEKAKAPADRLREFLTDIKGQNVSAILNSLYNDLEETTFSMYPKVQSVKEKLYSLGAEHVLMSGSGPTVFAAFTEEKAAWRFYQRAKSHFPVIYLTSTVSENDLKRRIVIS</sequence>
<dbReference type="Pfam" id="PF00288">
    <property type="entry name" value="GHMP_kinases_N"/>
    <property type="match status" value="1"/>
</dbReference>
<gene>
    <name evidence="9" type="primary">ispE</name>
    <name evidence="12" type="ORF">SAMN04489866_11317</name>
</gene>
<name>A0A1G6ZG82_PEPNI</name>
<dbReference type="PANTHER" id="PTHR43527">
    <property type="entry name" value="4-DIPHOSPHOCYTIDYL-2-C-METHYL-D-ERYTHRITOL KINASE, CHLOROPLASTIC"/>
    <property type="match status" value="1"/>
</dbReference>
<dbReference type="NCBIfam" id="TIGR00154">
    <property type="entry name" value="ispE"/>
    <property type="match status" value="1"/>
</dbReference>
<dbReference type="STRING" id="2741.SAMN04489866_11317"/>
<dbReference type="NCBIfam" id="NF011202">
    <property type="entry name" value="PRK14608.1"/>
    <property type="match status" value="1"/>
</dbReference>
<dbReference type="InterPro" id="IPR004424">
    <property type="entry name" value="IspE"/>
</dbReference>
<dbReference type="SUPFAM" id="SSF55060">
    <property type="entry name" value="GHMP Kinase, C-terminal domain"/>
    <property type="match status" value="1"/>
</dbReference>
<dbReference type="InterPro" id="IPR014721">
    <property type="entry name" value="Ribsml_uS5_D2-typ_fold_subgr"/>
</dbReference>
<feature type="binding site" evidence="9">
    <location>
        <begin position="91"/>
        <end position="101"/>
    </location>
    <ligand>
        <name>ATP</name>
        <dbReference type="ChEBI" id="CHEBI:30616"/>
    </ligand>
</feature>
<accession>A0A1G6ZG82</accession>
<evidence type="ECO:0000259" key="10">
    <source>
        <dbReference type="Pfam" id="PF00288"/>
    </source>
</evidence>
<evidence type="ECO:0000256" key="5">
    <source>
        <dbReference type="ARBA" id="ARBA00022741"/>
    </source>
</evidence>
<comment type="catalytic activity">
    <reaction evidence="9">
        <text>4-CDP-2-C-methyl-D-erythritol + ATP = 4-CDP-2-C-methyl-D-erythritol 2-phosphate + ADP + H(+)</text>
        <dbReference type="Rhea" id="RHEA:18437"/>
        <dbReference type="ChEBI" id="CHEBI:15378"/>
        <dbReference type="ChEBI" id="CHEBI:30616"/>
        <dbReference type="ChEBI" id="CHEBI:57823"/>
        <dbReference type="ChEBI" id="CHEBI:57919"/>
        <dbReference type="ChEBI" id="CHEBI:456216"/>
        <dbReference type="EC" id="2.7.1.148"/>
    </reaction>
</comment>
<evidence type="ECO:0000259" key="11">
    <source>
        <dbReference type="Pfam" id="PF08544"/>
    </source>
</evidence>
<feature type="domain" description="GHMP kinase C-terminal" evidence="11">
    <location>
        <begin position="208"/>
        <end position="274"/>
    </location>
</feature>
<dbReference type="InterPro" id="IPR020568">
    <property type="entry name" value="Ribosomal_Su5_D2-typ_SF"/>
</dbReference>
<evidence type="ECO:0000256" key="3">
    <source>
        <dbReference type="ARBA" id="ARBA00017473"/>
    </source>
</evidence>
<keyword evidence="9" id="KW-0414">Isoprene biosynthesis</keyword>
<dbReference type="InterPro" id="IPR036554">
    <property type="entry name" value="GHMP_kinase_C_sf"/>
</dbReference>
<dbReference type="GO" id="GO:0016114">
    <property type="term" value="P:terpenoid biosynthetic process"/>
    <property type="evidence" value="ECO:0007669"/>
    <property type="project" value="UniProtKB-UniRule"/>
</dbReference>
<feature type="active site" evidence="9">
    <location>
        <position position="10"/>
    </location>
</feature>
<reference evidence="12 13" key="1">
    <citation type="submission" date="2016-10" db="EMBL/GenBank/DDBJ databases">
        <authorList>
            <person name="de Groot N.N."/>
        </authorList>
    </citation>
    <scope>NUCLEOTIDE SEQUENCE [LARGE SCALE GENOMIC DNA]</scope>
    <source>
        <strain evidence="12 13">DSM 20475</strain>
    </source>
</reference>
<dbReference type="OrthoDB" id="9809438at2"/>
<feature type="active site" evidence="9">
    <location>
        <position position="133"/>
    </location>
</feature>
<dbReference type="RefSeq" id="WP_091792275.1">
    <property type="nucleotide sequence ID" value="NZ_FNAF01000013.1"/>
</dbReference>
<comment type="pathway">
    <text evidence="9">Isoprenoid biosynthesis; isopentenyl diphosphate biosynthesis via DXP pathway; isopentenyl diphosphate from 1-deoxy-D-xylulose 5-phosphate: step 3/6.</text>
</comment>
<dbReference type="GO" id="GO:0005524">
    <property type="term" value="F:ATP binding"/>
    <property type="evidence" value="ECO:0007669"/>
    <property type="project" value="UniProtKB-UniRule"/>
</dbReference>
<dbReference type="GO" id="GO:0050515">
    <property type="term" value="F:4-(cytidine 5'-diphospho)-2-C-methyl-D-erythritol kinase activity"/>
    <property type="evidence" value="ECO:0007669"/>
    <property type="project" value="UniProtKB-UniRule"/>
</dbReference>
<dbReference type="Proteomes" id="UP000198995">
    <property type="component" value="Unassembled WGS sequence"/>
</dbReference>
<evidence type="ECO:0000256" key="6">
    <source>
        <dbReference type="ARBA" id="ARBA00022777"/>
    </source>
</evidence>
<dbReference type="Pfam" id="PF08544">
    <property type="entry name" value="GHMP_kinases_C"/>
    <property type="match status" value="1"/>
</dbReference>
<dbReference type="Gene3D" id="3.30.70.890">
    <property type="entry name" value="GHMP kinase, C-terminal domain"/>
    <property type="match status" value="1"/>
</dbReference>
<feature type="domain" description="GHMP kinase N-terminal" evidence="10">
    <location>
        <begin position="64"/>
        <end position="140"/>
    </location>
</feature>
<dbReference type="GO" id="GO:0019288">
    <property type="term" value="P:isopentenyl diphosphate biosynthetic process, methylerythritol 4-phosphate pathway"/>
    <property type="evidence" value="ECO:0007669"/>
    <property type="project" value="UniProtKB-UniRule"/>
</dbReference>
<comment type="function">
    <text evidence="9">Catalyzes the phosphorylation of the position 2 hydroxy group of 4-diphosphocytidyl-2C-methyl-D-erythritol.</text>
</comment>
<evidence type="ECO:0000256" key="2">
    <source>
        <dbReference type="ARBA" id="ARBA00012052"/>
    </source>
</evidence>
<keyword evidence="7 9" id="KW-0067">ATP-binding</keyword>
<protein>
    <recommendedName>
        <fullName evidence="3 9">4-diphosphocytidyl-2-C-methyl-D-erythritol kinase</fullName>
        <shortName evidence="9">CMK</shortName>
        <ecNumber evidence="2 9">2.7.1.148</ecNumber>
    </recommendedName>
    <alternativeName>
        <fullName evidence="8 9">4-(cytidine-5'-diphospho)-2-C-methyl-D-erythritol kinase</fullName>
    </alternativeName>
</protein>
<dbReference type="PANTHER" id="PTHR43527:SF2">
    <property type="entry name" value="4-DIPHOSPHOCYTIDYL-2-C-METHYL-D-ERYTHRITOL KINASE, CHLOROPLASTIC"/>
    <property type="match status" value="1"/>
</dbReference>